<accession>A0A0P9CB90</accession>
<dbReference type="AlphaFoldDB" id="A0A0P9CB90"/>
<keyword evidence="1" id="KW-0472">Membrane</keyword>
<name>A0A0P9CB90_9BACL</name>
<comment type="caution">
    <text evidence="2">The sequence shown here is derived from an EMBL/GenBank/DDBJ whole genome shotgun (WGS) entry which is preliminary data.</text>
</comment>
<evidence type="ECO:0000313" key="3">
    <source>
        <dbReference type="Proteomes" id="UP000050482"/>
    </source>
</evidence>
<organism evidence="2 3">
    <name type="scientific">Alicyclobacillus ferrooxydans</name>
    <dbReference type="NCBI Taxonomy" id="471514"/>
    <lineage>
        <taxon>Bacteria</taxon>
        <taxon>Bacillati</taxon>
        <taxon>Bacillota</taxon>
        <taxon>Bacilli</taxon>
        <taxon>Bacillales</taxon>
        <taxon>Alicyclobacillaceae</taxon>
        <taxon>Alicyclobacillus</taxon>
    </lineage>
</organism>
<keyword evidence="1" id="KW-1133">Transmembrane helix</keyword>
<feature type="transmembrane region" description="Helical" evidence="1">
    <location>
        <begin position="48"/>
        <end position="69"/>
    </location>
</feature>
<evidence type="ECO:0000256" key="1">
    <source>
        <dbReference type="SAM" id="Phobius"/>
    </source>
</evidence>
<evidence type="ECO:0008006" key="4">
    <source>
        <dbReference type="Google" id="ProtNLM"/>
    </source>
</evidence>
<gene>
    <name evidence="2" type="ORF">AN477_16375</name>
</gene>
<dbReference type="EMBL" id="LJCO01000071">
    <property type="protein sequence ID" value="KPV42704.1"/>
    <property type="molecule type" value="Genomic_DNA"/>
</dbReference>
<dbReference type="Proteomes" id="UP000050482">
    <property type="component" value="Unassembled WGS sequence"/>
</dbReference>
<dbReference type="PATRIC" id="fig|471514.4.peg.3546"/>
<dbReference type="RefSeq" id="WP_054970253.1">
    <property type="nucleotide sequence ID" value="NZ_LJCO01000071.1"/>
</dbReference>
<evidence type="ECO:0000313" key="2">
    <source>
        <dbReference type="EMBL" id="KPV42704.1"/>
    </source>
</evidence>
<keyword evidence="1" id="KW-0812">Transmembrane</keyword>
<feature type="transmembrane region" description="Helical" evidence="1">
    <location>
        <begin position="21"/>
        <end position="42"/>
    </location>
</feature>
<protein>
    <recommendedName>
        <fullName evidence="4">PrgI family protein</fullName>
    </recommendedName>
</protein>
<keyword evidence="3" id="KW-1185">Reference proteome</keyword>
<proteinExistence type="predicted"/>
<reference evidence="2 3" key="1">
    <citation type="submission" date="2015-09" db="EMBL/GenBank/DDBJ databases">
        <title>Draft genome sequence of Alicyclobacillus ferrooxydans DSM 22381.</title>
        <authorList>
            <person name="Hemp J."/>
        </authorList>
    </citation>
    <scope>NUCLEOTIDE SEQUENCE [LARGE SCALE GENOMIC DNA]</scope>
    <source>
        <strain evidence="2 3">TC-34</strain>
    </source>
</reference>
<dbReference type="STRING" id="471514.AN477_16375"/>
<sequence>MDRPVYRIPKNVETRLTFGGMDWRGWLVIAIGALVGIMQFLLWKPHTLNGLLFSLGRLALCIGIPYLFAQDPKLVGILRNLQYHRKNKSLLRWESDPNAILAFLQKDKDNR</sequence>